<evidence type="ECO:0000313" key="2">
    <source>
        <dbReference type="Proteomes" id="UP000479190"/>
    </source>
</evidence>
<dbReference type="EMBL" id="CADCXV010000335">
    <property type="protein sequence ID" value="CAB0029551.1"/>
    <property type="molecule type" value="Genomic_DNA"/>
</dbReference>
<gene>
    <name evidence="1" type="ORF">TBRA_LOCUS1581</name>
</gene>
<organism evidence="1 2">
    <name type="scientific">Trichogramma brassicae</name>
    <dbReference type="NCBI Taxonomy" id="86971"/>
    <lineage>
        <taxon>Eukaryota</taxon>
        <taxon>Metazoa</taxon>
        <taxon>Ecdysozoa</taxon>
        <taxon>Arthropoda</taxon>
        <taxon>Hexapoda</taxon>
        <taxon>Insecta</taxon>
        <taxon>Pterygota</taxon>
        <taxon>Neoptera</taxon>
        <taxon>Endopterygota</taxon>
        <taxon>Hymenoptera</taxon>
        <taxon>Apocrita</taxon>
        <taxon>Proctotrupomorpha</taxon>
        <taxon>Chalcidoidea</taxon>
        <taxon>Trichogrammatidae</taxon>
        <taxon>Trichogramma</taxon>
    </lineage>
</organism>
<accession>A0A6H5HWU2</accession>
<sequence>MRPYLCVSPSHATDRKDVPPNFRRYCTFNSTRRFCLACDRASSRSRSIYLYRYVSPRSRECLSTILLIVIQFFSKTHLLLKKQDTRISHCRQCCSSTSGNRHRRPLFMAPSGFSLAYINNRNNKNNNNNVYTRNEIQYSVVGEEDRERKKIFLQLKISHRA</sequence>
<reference evidence="1 2" key="1">
    <citation type="submission" date="2020-02" db="EMBL/GenBank/DDBJ databases">
        <authorList>
            <person name="Ferguson B K."/>
        </authorList>
    </citation>
    <scope>NUCLEOTIDE SEQUENCE [LARGE SCALE GENOMIC DNA]</scope>
</reference>
<dbReference type="AlphaFoldDB" id="A0A6H5HWU2"/>
<name>A0A6H5HWU2_9HYME</name>
<protein>
    <submittedName>
        <fullName evidence="1">Uncharacterized protein</fullName>
    </submittedName>
</protein>
<dbReference type="Proteomes" id="UP000479190">
    <property type="component" value="Unassembled WGS sequence"/>
</dbReference>
<proteinExistence type="predicted"/>
<evidence type="ECO:0000313" key="1">
    <source>
        <dbReference type="EMBL" id="CAB0029551.1"/>
    </source>
</evidence>
<keyword evidence="2" id="KW-1185">Reference proteome</keyword>